<dbReference type="Pfam" id="PF13577">
    <property type="entry name" value="SnoaL_4"/>
    <property type="match status" value="1"/>
</dbReference>
<dbReference type="InterPro" id="IPR032710">
    <property type="entry name" value="NTF2-like_dom_sf"/>
</dbReference>
<dbReference type="Proteomes" id="UP000252167">
    <property type="component" value="Unassembled WGS sequence"/>
</dbReference>
<feature type="domain" description="SnoaL-like" evidence="1">
    <location>
        <begin position="13"/>
        <end position="135"/>
    </location>
</feature>
<evidence type="ECO:0000313" key="3">
    <source>
        <dbReference type="Proteomes" id="UP000252167"/>
    </source>
</evidence>
<proteinExistence type="predicted"/>
<comment type="caution">
    <text evidence="2">The sequence shown here is derived from an EMBL/GenBank/DDBJ whole genome shotgun (WGS) entry which is preliminary data.</text>
</comment>
<organism evidence="2 3">
    <name type="scientific">Glutamicibacter soli</name>
    <dbReference type="NCBI Taxonomy" id="453836"/>
    <lineage>
        <taxon>Bacteria</taxon>
        <taxon>Bacillati</taxon>
        <taxon>Actinomycetota</taxon>
        <taxon>Actinomycetes</taxon>
        <taxon>Micrococcales</taxon>
        <taxon>Micrococcaceae</taxon>
        <taxon>Glutamicibacter</taxon>
    </lineage>
</organism>
<dbReference type="EMBL" id="POAF01000004">
    <property type="protein sequence ID" value="RBM01178.1"/>
    <property type="molecule type" value="Genomic_DNA"/>
</dbReference>
<evidence type="ECO:0000313" key="2">
    <source>
        <dbReference type="EMBL" id="RBM01178.1"/>
    </source>
</evidence>
<gene>
    <name evidence="2" type="ORF">C1H84_10385</name>
</gene>
<dbReference type="InterPro" id="IPR037401">
    <property type="entry name" value="SnoaL-like"/>
</dbReference>
<name>A0A365YF07_9MICC</name>
<dbReference type="Gene3D" id="3.10.450.50">
    <property type="match status" value="1"/>
</dbReference>
<evidence type="ECO:0000259" key="1">
    <source>
        <dbReference type="Pfam" id="PF13577"/>
    </source>
</evidence>
<protein>
    <submittedName>
        <fullName evidence="2">Nuclear transport factor 2 family protein</fullName>
    </submittedName>
</protein>
<accession>A0A365YF07</accession>
<keyword evidence="3" id="KW-1185">Reference proteome</keyword>
<dbReference type="SUPFAM" id="SSF54427">
    <property type="entry name" value="NTF2-like"/>
    <property type="match status" value="1"/>
</dbReference>
<sequence>MEGLVKNIEERLQALEDRAEILDLIASYGPFADSGNGQAIERLWAEGGTYSFDTTTLQYEDLAGLVEFDTHKDFMAAGCAHVGTAPSLRIDGDTAVATNHSLVFARRGEPWTAERVSANRWELTRTTEGWKVSKRENRLLTGSEWARQLFSN</sequence>
<reference evidence="2 3" key="1">
    <citation type="submission" date="2018-01" db="EMBL/GenBank/DDBJ databases">
        <title>Glutamicibacter soli strain NHPC-3 Whole genome sequence and assembly.</title>
        <authorList>
            <person name="Choudhury P."/>
            <person name="Gupta D."/>
            <person name="Sengupta K."/>
            <person name="Jawed A."/>
            <person name="Sultana N."/>
            <person name="Saha P."/>
        </authorList>
    </citation>
    <scope>NUCLEOTIDE SEQUENCE [LARGE SCALE GENOMIC DNA]</scope>
    <source>
        <strain evidence="2 3">NHPC-3</strain>
    </source>
</reference>
<dbReference type="AlphaFoldDB" id="A0A365YF07"/>